<dbReference type="Gene3D" id="2.30.30.240">
    <property type="entry name" value="PRC-barrel domain"/>
    <property type="match status" value="1"/>
</dbReference>
<proteinExistence type="inferred from homology"/>
<keyword evidence="2 5" id="KW-0690">Ribosome biogenesis</keyword>
<organism evidence="8 9">
    <name type="scientific">Oceanithermus desulfurans NBRC 100063</name>
    <dbReference type="NCBI Taxonomy" id="1227550"/>
    <lineage>
        <taxon>Bacteria</taxon>
        <taxon>Thermotogati</taxon>
        <taxon>Deinococcota</taxon>
        <taxon>Deinococci</taxon>
        <taxon>Thermales</taxon>
        <taxon>Thermaceae</taxon>
        <taxon>Oceanithermus</taxon>
    </lineage>
</organism>
<dbReference type="InterPro" id="IPR056792">
    <property type="entry name" value="PRC_RimM"/>
</dbReference>
<accession>A0A511RH96</accession>
<dbReference type="AlphaFoldDB" id="A0A511RH96"/>
<dbReference type="OrthoDB" id="9810331at2"/>
<dbReference type="GO" id="GO:0042274">
    <property type="term" value="P:ribosomal small subunit biogenesis"/>
    <property type="evidence" value="ECO:0007669"/>
    <property type="project" value="UniProtKB-UniRule"/>
</dbReference>
<evidence type="ECO:0000256" key="1">
    <source>
        <dbReference type="ARBA" id="ARBA00022490"/>
    </source>
</evidence>
<sequence length="158" mass="17197">MNLVRIGRLGRPHALAGGLKFRSEAPQALLGQSRVYLEGLGWRAVARVEALGEDLVVYFVGVESREAAEELAGLDVLLEPENLPEPEGGWYYFQLVGLPVFLGEEPLGEVVDVMDTGAQDVLVVRRGARRLLVPLQAPYVEVEEGAVRLVAPPEGLLE</sequence>
<evidence type="ECO:0000313" key="9">
    <source>
        <dbReference type="Proteomes" id="UP000321827"/>
    </source>
</evidence>
<protein>
    <recommendedName>
        <fullName evidence="5">Ribosome maturation factor RimM</fullName>
    </recommendedName>
</protein>
<dbReference type="GO" id="GO:0043022">
    <property type="term" value="F:ribosome binding"/>
    <property type="evidence" value="ECO:0007669"/>
    <property type="project" value="InterPro"/>
</dbReference>
<comment type="caution">
    <text evidence="8">The sequence shown here is derived from an EMBL/GenBank/DDBJ whole genome shotgun (WGS) entry which is preliminary data.</text>
</comment>
<evidence type="ECO:0000256" key="4">
    <source>
        <dbReference type="ARBA" id="ARBA00023186"/>
    </source>
</evidence>
<comment type="function">
    <text evidence="5">An accessory protein needed during the final step in the assembly of 30S ribosomal subunit, possibly for assembly of the head region. Essential for efficient processing of 16S rRNA. May be needed both before and after RbfA during the maturation of 16S rRNA. It has affinity for free ribosomal 30S subunits but not for 70S ribosomes.</text>
</comment>
<dbReference type="NCBIfam" id="NF010403">
    <property type="entry name" value="PRK13829.1"/>
    <property type="match status" value="1"/>
</dbReference>
<dbReference type="Gene3D" id="2.40.30.60">
    <property type="entry name" value="RimM"/>
    <property type="match status" value="1"/>
</dbReference>
<comment type="similarity">
    <text evidence="5">Belongs to the RimM family.</text>
</comment>
<dbReference type="SUPFAM" id="SSF50346">
    <property type="entry name" value="PRC-barrel domain"/>
    <property type="match status" value="1"/>
</dbReference>
<dbReference type="NCBIfam" id="TIGR02273">
    <property type="entry name" value="16S_RimM"/>
    <property type="match status" value="1"/>
</dbReference>
<keyword evidence="1 5" id="KW-0963">Cytoplasm</keyword>
<dbReference type="GO" id="GO:0005840">
    <property type="term" value="C:ribosome"/>
    <property type="evidence" value="ECO:0007669"/>
    <property type="project" value="InterPro"/>
</dbReference>
<dbReference type="Pfam" id="PF24986">
    <property type="entry name" value="PRC_RimM"/>
    <property type="match status" value="1"/>
</dbReference>
<keyword evidence="4 5" id="KW-0143">Chaperone</keyword>
<dbReference type="PANTHER" id="PTHR33692">
    <property type="entry name" value="RIBOSOME MATURATION FACTOR RIMM"/>
    <property type="match status" value="1"/>
</dbReference>
<dbReference type="InterPro" id="IPR011033">
    <property type="entry name" value="PRC_barrel-like_sf"/>
</dbReference>
<comment type="domain">
    <text evidence="5">The PRC barrel domain binds ribosomal protein uS19.</text>
</comment>
<dbReference type="InterPro" id="IPR036976">
    <property type="entry name" value="RimM_N_sf"/>
</dbReference>
<comment type="subunit">
    <text evidence="5">Binds ribosomal protein uS19.</text>
</comment>
<dbReference type="HAMAP" id="MF_00014">
    <property type="entry name" value="Ribosome_mat_RimM"/>
    <property type="match status" value="1"/>
</dbReference>
<dbReference type="EMBL" id="BJXN01000002">
    <property type="protein sequence ID" value="GEM89005.1"/>
    <property type="molecule type" value="Genomic_DNA"/>
</dbReference>
<dbReference type="Proteomes" id="UP000321827">
    <property type="component" value="Unassembled WGS sequence"/>
</dbReference>
<evidence type="ECO:0000256" key="5">
    <source>
        <dbReference type="HAMAP-Rule" id="MF_00014"/>
    </source>
</evidence>
<reference evidence="8 9" key="1">
    <citation type="submission" date="2019-07" db="EMBL/GenBank/DDBJ databases">
        <title>Whole genome shotgun sequence of Oceanithermus desulfurans NBRC 100063.</title>
        <authorList>
            <person name="Hosoyama A."/>
            <person name="Uohara A."/>
            <person name="Ohji S."/>
            <person name="Ichikawa N."/>
        </authorList>
    </citation>
    <scope>NUCLEOTIDE SEQUENCE [LARGE SCALE GENOMIC DNA]</scope>
    <source>
        <strain evidence="8 9">NBRC 100063</strain>
    </source>
</reference>
<evidence type="ECO:0000259" key="7">
    <source>
        <dbReference type="Pfam" id="PF24986"/>
    </source>
</evidence>
<evidence type="ECO:0000256" key="2">
    <source>
        <dbReference type="ARBA" id="ARBA00022517"/>
    </source>
</evidence>
<dbReference type="GO" id="GO:0005737">
    <property type="term" value="C:cytoplasm"/>
    <property type="evidence" value="ECO:0007669"/>
    <property type="project" value="UniProtKB-SubCell"/>
</dbReference>
<evidence type="ECO:0000256" key="3">
    <source>
        <dbReference type="ARBA" id="ARBA00022552"/>
    </source>
</evidence>
<dbReference type="InterPro" id="IPR009000">
    <property type="entry name" value="Transl_B-barrel_sf"/>
</dbReference>
<feature type="domain" description="RimM N-terminal" evidence="6">
    <location>
        <begin position="6"/>
        <end position="79"/>
    </location>
</feature>
<gene>
    <name evidence="5 8" type="primary">rimM</name>
    <name evidence="8" type="ORF">ODE01S_04390</name>
</gene>
<dbReference type="RefSeq" id="WP_147145359.1">
    <property type="nucleotide sequence ID" value="NZ_BJXN01000002.1"/>
</dbReference>
<dbReference type="Pfam" id="PF01782">
    <property type="entry name" value="RimM"/>
    <property type="match status" value="1"/>
</dbReference>
<keyword evidence="3 5" id="KW-0698">rRNA processing</keyword>
<evidence type="ECO:0000313" key="8">
    <source>
        <dbReference type="EMBL" id="GEM89005.1"/>
    </source>
</evidence>
<feature type="domain" description="Ribosome maturation factor RimM PRC barrel" evidence="7">
    <location>
        <begin position="93"/>
        <end position="147"/>
    </location>
</feature>
<dbReference type="SUPFAM" id="SSF50447">
    <property type="entry name" value="Translation proteins"/>
    <property type="match status" value="1"/>
</dbReference>
<name>A0A511RH96_9DEIN</name>
<dbReference type="PANTHER" id="PTHR33692:SF1">
    <property type="entry name" value="RIBOSOME MATURATION FACTOR RIMM"/>
    <property type="match status" value="1"/>
</dbReference>
<dbReference type="InterPro" id="IPR002676">
    <property type="entry name" value="RimM_N"/>
</dbReference>
<comment type="subcellular location">
    <subcellularLocation>
        <location evidence="5">Cytoplasm</location>
    </subcellularLocation>
</comment>
<dbReference type="InterPro" id="IPR011961">
    <property type="entry name" value="RimM"/>
</dbReference>
<evidence type="ECO:0000259" key="6">
    <source>
        <dbReference type="Pfam" id="PF01782"/>
    </source>
</evidence>
<dbReference type="GO" id="GO:0006364">
    <property type="term" value="P:rRNA processing"/>
    <property type="evidence" value="ECO:0007669"/>
    <property type="project" value="UniProtKB-UniRule"/>
</dbReference>